<organism evidence="3 4">
    <name type="scientific">Paludibacterium paludis</name>
    <dbReference type="NCBI Taxonomy" id="1225769"/>
    <lineage>
        <taxon>Bacteria</taxon>
        <taxon>Pseudomonadati</taxon>
        <taxon>Pseudomonadota</taxon>
        <taxon>Betaproteobacteria</taxon>
        <taxon>Neisseriales</taxon>
        <taxon>Chromobacteriaceae</taxon>
        <taxon>Paludibacterium</taxon>
    </lineage>
</organism>
<dbReference type="SUPFAM" id="SSF54637">
    <property type="entry name" value="Thioesterase/thiol ester dehydrase-isomerase"/>
    <property type="match status" value="1"/>
</dbReference>
<name>A0A918P4A1_9NEIS</name>
<keyword evidence="4" id="KW-1185">Reference proteome</keyword>
<dbReference type="AlphaFoldDB" id="A0A918P4A1"/>
<dbReference type="EMBL" id="BMYX01000015">
    <property type="protein sequence ID" value="GGY20493.1"/>
    <property type="molecule type" value="Genomic_DNA"/>
</dbReference>
<evidence type="ECO:0000313" key="4">
    <source>
        <dbReference type="Proteomes" id="UP000645257"/>
    </source>
</evidence>
<evidence type="ECO:0000256" key="2">
    <source>
        <dbReference type="ARBA" id="ARBA00022801"/>
    </source>
</evidence>
<dbReference type="InterPro" id="IPR029069">
    <property type="entry name" value="HotDog_dom_sf"/>
</dbReference>
<proteinExistence type="inferred from homology"/>
<dbReference type="Gene3D" id="3.10.129.10">
    <property type="entry name" value="Hotdog Thioesterase"/>
    <property type="match status" value="1"/>
</dbReference>
<dbReference type="InterPro" id="IPR050563">
    <property type="entry name" value="4-hydroxybenzoyl-CoA_TE"/>
</dbReference>
<evidence type="ECO:0000313" key="3">
    <source>
        <dbReference type="EMBL" id="GGY20493.1"/>
    </source>
</evidence>
<dbReference type="RefSeq" id="WP_189534827.1">
    <property type="nucleotide sequence ID" value="NZ_BMYX01000015.1"/>
</dbReference>
<dbReference type="Pfam" id="PF13279">
    <property type="entry name" value="4HBT_2"/>
    <property type="match status" value="1"/>
</dbReference>
<reference evidence="3" key="2">
    <citation type="submission" date="2020-09" db="EMBL/GenBank/DDBJ databases">
        <authorList>
            <person name="Sun Q."/>
            <person name="Kim S."/>
        </authorList>
    </citation>
    <scope>NUCLEOTIDE SEQUENCE</scope>
    <source>
        <strain evidence="3">KCTC 32182</strain>
    </source>
</reference>
<dbReference type="GO" id="GO:0047617">
    <property type="term" value="F:fatty acyl-CoA hydrolase activity"/>
    <property type="evidence" value="ECO:0007669"/>
    <property type="project" value="TreeGrafter"/>
</dbReference>
<evidence type="ECO:0008006" key="5">
    <source>
        <dbReference type="Google" id="ProtNLM"/>
    </source>
</evidence>
<reference evidence="3" key="1">
    <citation type="journal article" date="2014" name="Int. J. Syst. Evol. Microbiol.">
        <title>Complete genome sequence of Corynebacterium casei LMG S-19264T (=DSM 44701T), isolated from a smear-ripened cheese.</title>
        <authorList>
            <consortium name="US DOE Joint Genome Institute (JGI-PGF)"/>
            <person name="Walter F."/>
            <person name="Albersmeier A."/>
            <person name="Kalinowski J."/>
            <person name="Ruckert C."/>
        </authorList>
    </citation>
    <scope>NUCLEOTIDE SEQUENCE</scope>
    <source>
        <strain evidence="3">KCTC 32182</strain>
    </source>
</reference>
<dbReference type="Proteomes" id="UP000645257">
    <property type="component" value="Unassembled WGS sequence"/>
</dbReference>
<keyword evidence="2" id="KW-0378">Hydrolase</keyword>
<protein>
    <recommendedName>
        <fullName evidence="5">Acyl-CoA thioesterase FadM</fullName>
    </recommendedName>
</protein>
<dbReference type="PANTHER" id="PTHR31793:SF27">
    <property type="entry name" value="NOVEL THIOESTERASE SUPERFAMILY DOMAIN AND SAPOSIN A-TYPE DOMAIN CONTAINING PROTEIN (0610012H03RIK)"/>
    <property type="match status" value="1"/>
</dbReference>
<dbReference type="CDD" id="cd00586">
    <property type="entry name" value="4HBT"/>
    <property type="match status" value="1"/>
</dbReference>
<dbReference type="PANTHER" id="PTHR31793">
    <property type="entry name" value="4-HYDROXYBENZOYL-COA THIOESTERASE FAMILY MEMBER"/>
    <property type="match status" value="1"/>
</dbReference>
<evidence type="ECO:0000256" key="1">
    <source>
        <dbReference type="ARBA" id="ARBA00005953"/>
    </source>
</evidence>
<comment type="similarity">
    <text evidence="1">Belongs to the 4-hydroxybenzoyl-CoA thioesterase family.</text>
</comment>
<accession>A0A918P4A1</accession>
<gene>
    <name evidence="3" type="ORF">GCM10011289_25080</name>
</gene>
<sequence length="141" mass="15837">MARVEIPLPDTFLFETALDIRVGDINYGGHMGNDAILTLAQEARIRFLRQSGYTEMDVDGVGIIMADAAIRYIAEARHGDRLRFRIGIGDLSRCGLELIYQATDDRTGKEVARLKTGIVFFDYGHRKVVPIPESFAARFCR</sequence>
<comment type="caution">
    <text evidence="3">The sequence shown here is derived from an EMBL/GenBank/DDBJ whole genome shotgun (WGS) entry which is preliminary data.</text>
</comment>